<comment type="similarity">
    <text evidence="1">Belongs to the initiator RepB protein family.</text>
</comment>
<reference evidence="3" key="1">
    <citation type="submission" date="2015-01" db="EMBL/GenBank/DDBJ databases">
        <authorList>
            <person name="He T."/>
            <person name="Wang Y."/>
            <person name="Wu C.M."/>
            <person name="Shen J.Z."/>
        </authorList>
    </citation>
    <scope>NUCLEOTIDE SEQUENCE</scope>
    <source>
        <strain evidence="3">C25</strain>
        <plasmid evidence="3">pC25</plasmid>
    </source>
</reference>
<dbReference type="EMBL" id="KP722020">
    <property type="protein sequence ID" value="AKB09786.1"/>
    <property type="molecule type" value="Genomic_DNA"/>
</dbReference>
<dbReference type="Gene3D" id="1.10.10.10">
    <property type="entry name" value="Winged helix-like DNA-binding domain superfamily/Winged helix DNA-binding domain"/>
    <property type="match status" value="2"/>
</dbReference>
<dbReference type="InterPro" id="IPR036390">
    <property type="entry name" value="WH_DNA-bd_sf"/>
</dbReference>
<dbReference type="GO" id="GO:0006270">
    <property type="term" value="P:DNA replication initiation"/>
    <property type="evidence" value="ECO:0007669"/>
    <property type="project" value="InterPro"/>
</dbReference>
<dbReference type="InterPro" id="IPR000525">
    <property type="entry name" value="Initiator_Rep_WH1"/>
</dbReference>
<sequence>MKLLSVTKKTKIRHRNEINSTFSSLPLSARRILFMAMAQIDSREELSEGATFRITAREYAFIADIDVTGAYRQLKEGAEELQASVIRIPRNQLLTAQGNQSSGHTKKRGKLPSDAVRLMNLTAFCDYVESEGYIDIAFSHVIEPYITMLKDSYTTQVLISSVRLADQNSNMLYQFIRKQYSSGKKTFFDIEVDVLKDELELFRIDNGEKVYLYQNFKDFNKVFLQKNIEKINQYTEINHLEVKIVKRVARRASKLRFSYKIDKESEGLDTRIPYGFRGA</sequence>
<name>A0A0E3KX66_ECOLX</name>
<feature type="domain" description="Initiator Rep protein WH1" evidence="2">
    <location>
        <begin position="12"/>
        <end position="176"/>
    </location>
</feature>
<proteinExistence type="inferred from homology"/>
<evidence type="ECO:0000256" key="1">
    <source>
        <dbReference type="ARBA" id="ARBA00038283"/>
    </source>
</evidence>
<protein>
    <submittedName>
        <fullName evidence="3">PI protein</fullName>
    </submittedName>
</protein>
<dbReference type="GO" id="GO:0003887">
    <property type="term" value="F:DNA-directed DNA polymerase activity"/>
    <property type="evidence" value="ECO:0007669"/>
    <property type="project" value="InterPro"/>
</dbReference>
<accession>A0A0E3KX66</accession>
<dbReference type="AlphaFoldDB" id="A0A0E3KX66"/>
<dbReference type="Pfam" id="PF01051">
    <property type="entry name" value="Rep3_N"/>
    <property type="match status" value="1"/>
</dbReference>
<evidence type="ECO:0000313" key="3">
    <source>
        <dbReference type="EMBL" id="AKB09786.1"/>
    </source>
</evidence>
<gene>
    <name evidence="3" type="primary">pir</name>
</gene>
<evidence type="ECO:0000259" key="2">
    <source>
        <dbReference type="Pfam" id="PF01051"/>
    </source>
</evidence>
<dbReference type="InterPro" id="IPR036388">
    <property type="entry name" value="WH-like_DNA-bd_sf"/>
</dbReference>
<organism evidence="3">
    <name type="scientific">Escherichia coli</name>
    <dbReference type="NCBI Taxonomy" id="562"/>
    <lineage>
        <taxon>Bacteria</taxon>
        <taxon>Pseudomonadati</taxon>
        <taxon>Pseudomonadota</taxon>
        <taxon>Gammaproteobacteria</taxon>
        <taxon>Enterobacterales</taxon>
        <taxon>Enterobacteriaceae</taxon>
        <taxon>Escherichia</taxon>
    </lineage>
</organism>
<dbReference type="SUPFAM" id="SSF46785">
    <property type="entry name" value="Winged helix' DNA-binding domain"/>
    <property type="match status" value="2"/>
</dbReference>
<geneLocation type="plasmid" evidence="3">
    <name>pC25</name>
</geneLocation>
<keyword evidence="3" id="KW-0614">Plasmid</keyword>
<dbReference type="Pfam" id="PF21205">
    <property type="entry name" value="Rep3_C"/>
    <property type="match status" value="1"/>
</dbReference>